<organism evidence="1">
    <name type="scientific">uncultured Paludibacter sp</name>
    <dbReference type="NCBI Taxonomy" id="497635"/>
    <lineage>
        <taxon>Bacteria</taxon>
        <taxon>Pseudomonadati</taxon>
        <taxon>Bacteroidota</taxon>
        <taxon>Bacteroidia</taxon>
        <taxon>Bacteroidales</taxon>
        <taxon>Paludibacteraceae</taxon>
        <taxon>Paludibacter</taxon>
        <taxon>environmental samples</taxon>
    </lineage>
</organism>
<gene>
    <name evidence="1" type="ORF">TRIP_D300176</name>
</gene>
<name>A0A653ABF8_9BACT</name>
<evidence type="ECO:0000313" key="1">
    <source>
        <dbReference type="EMBL" id="VBB45310.1"/>
    </source>
</evidence>
<dbReference type="EMBL" id="UPXZ01000024">
    <property type="protein sequence ID" value="VBB45310.1"/>
    <property type="molecule type" value="Genomic_DNA"/>
</dbReference>
<proteinExistence type="predicted"/>
<dbReference type="AlphaFoldDB" id="A0A653ABF8"/>
<accession>A0A653ABF8</accession>
<sequence>MKKKIDSLIQSKSFVKVFIDKEDVNIEKTDGIIMFQNENFIVMSDTYDFFYCGMKLIRKKDISEIRNSDNEKVFNEIMKAEKLTDLHIELFNKYKIDFSDFKSLFNSLKFQNLPIIIECQYGKNDRFILGSIFEINEKNVRIEYINSRAEYDLIPTKVLYKDITTVCWDGQYTNLFYKYAKRIE</sequence>
<reference evidence="1" key="1">
    <citation type="submission" date="2018-07" db="EMBL/GenBank/DDBJ databases">
        <authorList>
            <consortium name="Genoscope - CEA"/>
            <person name="William W."/>
        </authorList>
    </citation>
    <scope>NUCLEOTIDE SEQUENCE</scope>
    <source>
        <strain evidence="1">IK1</strain>
    </source>
</reference>
<protein>
    <submittedName>
        <fullName evidence="1">Uncharacterized protein</fullName>
    </submittedName>
</protein>